<evidence type="ECO:0000259" key="3">
    <source>
        <dbReference type="Pfam" id="PF18443"/>
    </source>
</evidence>
<protein>
    <submittedName>
        <fullName evidence="4">T6SS immunity protein Tli4 family protein</fullName>
    </submittedName>
</protein>
<keyword evidence="5" id="KW-1185">Reference proteome</keyword>
<keyword evidence="1" id="KW-1133">Transmembrane helix</keyword>
<evidence type="ECO:0000256" key="1">
    <source>
        <dbReference type="SAM" id="Phobius"/>
    </source>
</evidence>
<dbReference type="Pfam" id="PF18443">
    <property type="entry name" value="Tli4_N"/>
    <property type="match status" value="1"/>
</dbReference>
<feature type="domain" description="Tle cognate immunity protein 4 N-terminal" evidence="3">
    <location>
        <begin position="48"/>
        <end position="204"/>
    </location>
</feature>
<dbReference type="InterPro" id="IPR041290">
    <property type="entry name" value="Tli4_C"/>
</dbReference>
<reference evidence="4 5" key="1">
    <citation type="submission" date="2024-09" db="EMBL/GenBank/DDBJ databases">
        <authorList>
            <person name="Sun Q."/>
            <person name="Mori K."/>
        </authorList>
    </citation>
    <scope>NUCLEOTIDE SEQUENCE [LARGE SCALE GENOMIC DNA]</scope>
    <source>
        <strain evidence="4 5">CCM 8626</strain>
    </source>
</reference>
<feature type="domain" description="Tle cognate immunity protein 4 C-terminal" evidence="2">
    <location>
        <begin position="208"/>
        <end position="361"/>
    </location>
</feature>
<dbReference type="Pfam" id="PF18426">
    <property type="entry name" value="Tli4_C"/>
    <property type="match status" value="1"/>
</dbReference>
<proteinExistence type="predicted"/>
<sequence>MQVKASIMLAAIFCIAIIGYLFFYRDLPAPPLTPEEKTIMDSLFAKTKSQCIGRYLFDVPEPFYNSLSDSVKINDMHITSKRLYHPAFEQRIRLREQELKKSSVLYPKNSPFLKQTYPLKNIDGVIFDRNTNGSDPAFIRTLEGHLFSNGIAFIVTTEIRDLSGEQFSDVRESYLRTGSSEAQLNTKPQKLAEMKDLLSRLSGRKDDEIPTQPGTCIPEGFIRDNGSQNKETILFVYKNENFTLGIKSNNTLEKNVSLLERGSEIQNAIRSSHSHTMRKGKVSLPGIDAEEWLIRSKQDINDNMVDFFAFTLYGNEKIASYKHPVFSIKLHNRRLVTTHYSDAQLVDIWDRITRTFRVRPGAF</sequence>
<evidence type="ECO:0000313" key="5">
    <source>
        <dbReference type="Proteomes" id="UP001589792"/>
    </source>
</evidence>
<name>A0ABV6EI55_9GAMM</name>
<keyword evidence="1" id="KW-0812">Transmembrane</keyword>
<accession>A0ABV6EI55</accession>
<comment type="caution">
    <text evidence="4">The sequence shown here is derived from an EMBL/GenBank/DDBJ whole genome shotgun (WGS) entry which is preliminary data.</text>
</comment>
<gene>
    <name evidence="4" type="ORF">ACFFJ3_19715</name>
</gene>
<evidence type="ECO:0000313" key="4">
    <source>
        <dbReference type="EMBL" id="MFC0228696.1"/>
    </source>
</evidence>
<keyword evidence="1" id="KW-0472">Membrane</keyword>
<dbReference type="InterPro" id="IPR040761">
    <property type="entry name" value="Tli4_N"/>
</dbReference>
<feature type="transmembrane region" description="Helical" evidence="1">
    <location>
        <begin position="7"/>
        <end position="24"/>
    </location>
</feature>
<dbReference type="EMBL" id="JBHLXG010000023">
    <property type="protein sequence ID" value="MFC0228696.1"/>
    <property type="molecule type" value="Genomic_DNA"/>
</dbReference>
<dbReference type="Proteomes" id="UP001589792">
    <property type="component" value="Unassembled WGS sequence"/>
</dbReference>
<dbReference type="RefSeq" id="WP_380678629.1">
    <property type="nucleotide sequence ID" value="NZ_CP173186.1"/>
</dbReference>
<evidence type="ECO:0000259" key="2">
    <source>
        <dbReference type="Pfam" id="PF18426"/>
    </source>
</evidence>
<organism evidence="4 5">
    <name type="scientific">Serratia aquatilis</name>
    <dbReference type="NCBI Taxonomy" id="1737515"/>
    <lineage>
        <taxon>Bacteria</taxon>
        <taxon>Pseudomonadati</taxon>
        <taxon>Pseudomonadota</taxon>
        <taxon>Gammaproteobacteria</taxon>
        <taxon>Enterobacterales</taxon>
        <taxon>Yersiniaceae</taxon>
        <taxon>Serratia</taxon>
    </lineage>
</organism>